<name>A0ABU7RR91_9ACTN</name>
<gene>
    <name evidence="6" type="ORF">V1633_10665</name>
</gene>
<dbReference type="RefSeq" id="WP_331214069.1">
    <property type="nucleotide sequence ID" value="NZ_JAZGQK010000007.1"/>
</dbReference>
<protein>
    <submittedName>
        <fullName evidence="6">AraC family transcriptional regulator</fullName>
    </submittedName>
</protein>
<dbReference type="Proteomes" id="UP001332243">
    <property type="component" value="Unassembled WGS sequence"/>
</dbReference>
<dbReference type="InterPro" id="IPR009057">
    <property type="entry name" value="Homeodomain-like_sf"/>
</dbReference>
<reference evidence="6 7" key="1">
    <citation type="submission" date="2024-01" db="EMBL/GenBank/DDBJ databases">
        <title>Genome insights into Plantactinospora sonchi sp. nov.</title>
        <authorList>
            <person name="Wang L."/>
        </authorList>
    </citation>
    <scope>NUCLEOTIDE SEQUENCE [LARGE SCALE GENOMIC DNA]</scope>
    <source>
        <strain evidence="6 7">NEAU-QY2</strain>
    </source>
</reference>
<evidence type="ECO:0000313" key="6">
    <source>
        <dbReference type="EMBL" id="MEE6258951.1"/>
    </source>
</evidence>
<keyword evidence="7" id="KW-1185">Reference proteome</keyword>
<dbReference type="InterPro" id="IPR003313">
    <property type="entry name" value="AraC-bd"/>
</dbReference>
<comment type="caution">
    <text evidence="6">The sequence shown here is derived from an EMBL/GenBank/DDBJ whole genome shotgun (WGS) entry which is preliminary data.</text>
</comment>
<keyword evidence="3" id="KW-0804">Transcription</keyword>
<proteinExistence type="predicted"/>
<feature type="compositionally biased region" description="Gly residues" evidence="4">
    <location>
        <begin position="224"/>
        <end position="233"/>
    </location>
</feature>
<evidence type="ECO:0000259" key="5">
    <source>
        <dbReference type="PROSITE" id="PS01124"/>
    </source>
</evidence>
<feature type="domain" description="HTH araC/xylS-type" evidence="5">
    <location>
        <begin position="273"/>
        <end position="371"/>
    </location>
</feature>
<dbReference type="Pfam" id="PF02311">
    <property type="entry name" value="AraC_binding"/>
    <property type="match status" value="1"/>
</dbReference>
<dbReference type="PROSITE" id="PS01124">
    <property type="entry name" value="HTH_ARAC_FAMILY_2"/>
    <property type="match status" value="1"/>
</dbReference>
<dbReference type="EMBL" id="JAZGQK010000007">
    <property type="protein sequence ID" value="MEE6258951.1"/>
    <property type="molecule type" value="Genomic_DNA"/>
</dbReference>
<dbReference type="SMART" id="SM00342">
    <property type="entry name" value="HTH_ARAC"/>
    <property type="match status" value="1"/>
</dbReference>
<keyword evidence="1" id="KW-0805">Transcription regulation</keyword>
<dbReference type="InterPro" id="IPR037923">
    <property type="entry name" value="HTH-like"/>
</dbReference>
<sequence>MLRFGQSSSDPNGTPPPPRRAGIRTFTLRDFALDPLHRRPHLLDRHLLLLVTVGHGTQEVDFRSYPCRPGSLIWAQPGQVVHHGEPGGLDAILVSWAPEAVHGLGVAPVAAPPGGTGYWQLAGEDEDAVINEVSQLVVDCQRHRGEAVAVDLLRHQLAVLLLRLALLPTAPADPPGYGPLPSAAWRGRPTGSRLATDVPGSTSEAASDHGSASGAADGATTGHGATGGAAGGPGTAGSAGWFLGGTGRMDGNGSVGRSRQPDAAVDESGGTYRRLRHEIERSYGQTRRVEDYAGRLGCSVRTLTRACLAATGRSAKQIVDARVALEAMRLLAATDLPVAEIGRRLGFTEPTNFGRFFQREVGQSPGAFRLRQRGPARSGTVPIGASAV</sequence>
<feature type="region of interest" description="Disordered" evidence="4">
    <location>
        <begin position="1"/>
        <end position="22"/>
    </location>
</feature>
<evidence type="ECO:0000313" key="7">
    <source>
        <dbReference type="Proteomes" id="UP001332243"/>
    </source>
</evidence>
<dbReference type="Pfam" id="PF12833">
    <property type="entry name" value="HTH_18"/>
    <property type="match status" value="1"/>
</dbReference>
<organism evidence="6 7">
    <name type="scientific">Plantactinospora sonchi</name>
    <dbReference type="NCBI Taxonomy" id="1544735"/>
    <lineage>
        <taxon>Bacteria</taxon>
        <taxon>Bacillati</taxon>
        <taxon>Actinomycetota</taxon>
        <taxon>Actinomycetes</taxon>
        <taxon>Micromonosporales</taxon>
        <taxon>Micromonosporaceae</taxon>
        <taxon>Plantactinospora</taxon>
    </lineage>
</organism>
<dbReference type="SUPFAM" id="SSF51215">
    <property type="entry name" value="Regulatory protein AraC"/>
    <property type="match status" value="1"/>
</dbReference>
<accession>A0ABU7RR91</accession>
<feature type="compositionally biased region" description="Polar residues" evidence="4">
    <location>
        <begin position="1"/>
        <end position="12"/>
    </location>
</feature>
<evidence type="ECO:0000256" key="3">
    <source>
        <dbReference type="ARBA" id="ARBA00023163"/>
    </source>
</evidence>
<dbReference type="PANTHER" id="PTHR43280">
    <property type="entry name" value="ARAC-FAMILY TRANSCRIPTIONAL REGULATOR"/>
    <property type="match status" value="1"/>
</dbReference>
<dbReference type="InterPro" id="IPR018060">
    <property type="entry name" value="HTH_AraC"/>
</dbReference>
<feature type="region of interest" description="Disordered" evidence="4">
    <location>
        <begin position="249"/>
        <end position="271"/>
    </location>
</feature>
<evidence type="ECO:0000256" key="2">
    <source>
        <dbReference type="ARBA" id="ARBA00023125"/>
    </source>
</evidence>
<dbReference type="PANTHER" id="PTHR43280:SF32">
    <property type="entry name" value="TRANSCRIPTIONAL REGULATORY PROTEIN"/>
    <property type="match status" value="1"/>
</dbReference>
<keyword evidence="2" id="KW-0238">DNA-binding</keyword>
<evidence type="ECO:0000256" key="1">
    <source>
        <dbReference type="ARBA" id="ARBA00023015"/>
    </source>
</evidence>
<dbReference type="SUPFAM" id="SSF46689">
    <property type="entry name" value="Homeodomain-like"/>
    <property type="match status" value="1"/>
</dbReference>
<dbReference type="Gene3D" id="1.10.10.60">
    <property type="entry name" value="Homeodomain-like"/>
    <property type="match status" value="1"/>
</dbReference>
<evidence type="ECO:0000256" key="4">
    <source>
        <dbReference type="SAM" id="MobiDB-lite"/>
    </source>
</evidence>
<feature type="compositionally biased region" description="Low complexity" evidence="4">
    <location>
        <begin position="208"/>
        <end position="223"/>
    </location>
</feature>
<feature type="region of interest" description="Disordered" evidence="4">
    <location>
        <begin position="178"/>
        <end position="233"/>
    </location>
</feature>